<dbReference type="Proteomes" id="UP000199001">
    <property type="component" value="Unassembled WGS sequence"/>
</dbReference>
<keyword evidence="2" id="KW-1185">Reference proteome</keyword>
<gene>
    <name evidence="1" type="ORF">GA0070606_6431</name>
</gene>
<dbReference type="AlphaFoldDB" id="A0A1C6W3I3"/>
<dbReference type="EMBL" id="FMHZ01000002">
    <property type="protein sequence ID" value="SCL73057.1"/>
    <property type="molecule type" value="Genomic_DNA"/>
</dbReference>
<reference evidence="2" key="1">
    <citation type="submission" date="2016-06" db="EMBL/GenBank/DDBJ databases">
        <authorList>
            <person name="Varghese N."/>
            <person name="Submissions Spin"/>
        </authorList>
    </citation>
    <scope>NUCLEOTIDE SEQUENCE [LARGE SCALE GENOMIC DNA]</scope>
    <source>
        <strain evidence="2">DSM 43903</strain>
    </source>
</reference>
<evidence type="ECO:0000313" key="2">
    <source>
        <dbReference type="Proteomes" id="UP000199001"/>
    </source>
</evidence>
<evidence type="ECO:0000313" key="1">
    <source>
        <dbReference type="EMBL" id="SCL73057.1"/>
    </source>
</evidence>
<name>A0A1C6W3I3_9ACTN</name>
<organism evidence="1 2">
    <name type="scientific">Micromonospora citrea</name>
    <dbReference type="NCBI Taxonomy" id="47855"/>
    <lineage>
        <taxon>Bacteria</taxon>
        <taxon>Bacillati</taxon>
        <taxon>Actinomycetota</taxon>
        <taxon>Actinomycetes</taxon>
        <taxon>Micromonosporales</taxon>
        <taxon>Micromonosporaceae</taxon>
        <taxon>Micromonospora</taxon>
    </lineage>
</organism>
<dbReference type="STRING" id="47855.GA0070606_6431"/>
<sequence>MPSAWELLYGRRVRVEKHWWNGDTSQRGRRDVYIRTDGQRWDVQVQIGGASGRSRVQECPGRASAVILAGAWRGENPAWRELPS</sequence>
<accession>A0A1C6W3I3</accession>
<protein>
    <submittedName>
        <fullName evidence="1">Uncharacterized protein</fullName>
    </submittedName>
</protein>
<proteinExistence type="predicted"/>